<feature type="compositionally biased region" description="Basic and acidic residues" evidence="1">
    <location>
        <begin position="203"/>
        <end position="216"/>
    </location>
</feature>
<protein>
    <submittedName>
        <fullName evidence="2">PhzF family phenazine biosynthesis protein</fullName>
    </submittedName>
</protein>
<dbReference type="Gene3D" id="3.10.310.10">
    <property type="entry name" value="Diaminopimelate Epimerase, Chain A, domain 1"/>
    <property type="match status" value="2"/>
</dbReference>
<dbReference type="Pfam" id="PF02567">
    <property type="entry name" value="PhzC-PhzF"/>
    <property type="match status" value="1"/>
</dbReference>
<dbReference type="PIRSF" id="PIRSF016184">
    <property type="entry name" value="PhzC_PhzF"/>
    <property type="match status" value="1"/>
</dbReference>
<feature type="region of interest" description="Disordered" evidence="1">
    <location>
        <begin position="195"/>
        <end position="222"/>
    </location>
</feature>
<reference evidence="2 3" key="1">
    <citation type="submission" date="2019-03" db="EMBL/GenBank/DDBJ databases">
        <title>Draft Genome Sequence of Massilia arenosa sp. nov., a Novel Massilia Species Isolated from a Sandy-loam Maize Soil.</title>
        <authorList>
            <person name="Raths R."/>
            <person name="Peta V."/>
            <person name="Bucking H."/>
        </authorList>
    </citation>
    <scope>NUCLEOTIDE SEQUENCE [LARGE SCALE GENOMIC DNA]</scope>
    <source>
        <strain evidence="2 3">MC02</strain>
    </source>
</reference>
<dbReference type="SUPFAM" id="SSF54506">
    <property type="entry name" value="Diaminopimelate epimerase-like"/>
    <property type="match status" value="1"/>
</dbReference>
<accession>A0A4Y9SBE4</accession>
<proteinExistence type="predicted"/>
<dbReference type="EMBL" id="SPVF01000197">
    <property type="protein sequence ID" value="TFW16934.1"/>
    <property type="molecule type" value="Genomic_DNA"/>
</dbReference>
<name>A0A4Y9SBE4_9BURK</name>
<evidence type="ECO:0000313" key="2">
    <source>
        <dbReference type="EMBL" id="TFW16934.1"/>
    </source>
</evidence>
<dbReference type="OrthoDB" id="9788221at2"/>
<dbReference type="GO" id="GO:0003824">
    <property type="term" value="F:catalytic activity"/>
    <property type="evidence" value="ECO:0007669"/>
    <property type="project" value="InterPro"/>
</dbReference>
<dbReference type="InterPro" id="IPR003719">
    <property type="entry name" value="Phenazine_PhzF-like"/>
</dbReference>
<dbReference type="AlphaFoldDB" id="A0A4Y9SBE4"/>
<dbReference type="Proteomes" id="UP000298438">
    <property type="component" value="Unassembled WGS sequence"/>
</dbReference>
<organism evidence="2 3">
    <name type="scientific">Zemynaea arenosa</name>
    <dbReference type="NCBI Taxonomy" id="2561931"/>
    <lineage>
        <taxon>Bacteria</taxon>
        <taxon>Pseudomonadati</taxon>
        <taxon>Pseudomonadota</taxon>
        <taxon>Betaproteobacteria</taxon>
        <taxon>Burkholderiales</taxon>
        <taxon>Oxalobacteraceae</taxon>
        <taxon>Telluria group</taxon>
        <taxon>Zemynaea</taxon>
    </lineage>
</organism>
<comment type="caution">
    <text evidence="2">The sequence shown here is derived from an EMBL/GenBank/DDBJ whole genome shotgun (WGS) entry which is preliminary data.</text>
</comment>
<dbReference type="RefSeq" id="WP_135208105.1">
    <property type="nucleotide sequence ID" value="NZ_SPVF01000197.1"/>
</dbReference>
<keyword evidence="3" id="KW-1185">Reference proteome</keyword>
<evidence type="ECO:0000256" key="1">
    <source>
        <dbReference type="SAM" id="MobiDB-lite"/>
    </source>
</evidence>
<sequence length="306" mass="31869">MDILELKCFGLGPGQGNSALVVTGDSSSVDERLRFAREQAKPACVFIDRGDDGVPVLDFYYPHKRSPLCGHATLAAAYHLVAAGAGPVEVRTAMQGQRICLVREGDIVYLELHRQEAPAADIGTDALRALLRAPELVPVTAPVVASVGSPKLLVQVHDVAELRALAPDLAAIDAWSRALGVNGIYAWCLRGEAQDAGGGTDPHATEAQHAGVDDPQHTGVGDLQRAHTGEARPAGGMPLTVEGRNFNHLDAALEDSATGVGAGALTVLLGRALRLHQGAVVGNPCLVHTQIDGPTIRVGGLVTTLS</sequence>
<evidence type="ECO:0000313" key="3">
    <source>
        <dbReference type="Proteomes" id="UP000298438"/>
    </source>
</evidence>
<gene>
    <name evidence="2" type="ORF">E4L96_15380</name>
</gene>